<dbReference type="KEGG" id="vg:40088172"/>
<dbReference type="RefSeq" id="YP_009611834.1">
    <property type="nucleotide sequence ID" value="NC_042013.1"/>
</dbReference>
<name>A0A2L0UZJ5_9CAUD</name>
<evidence type="ECO:0000313" key="1">
    <source>
        <dbReference type="EMBL" id="AUZ94951.1"/>
    </source>
</evidence>
<keyword evidence="2" id="KW-1185">Reference proteome</keyword>
<dbReference type="EMBL" id="MF403008">
    <property type="protein sequence ID" value="AUZ94951.1"/>
    <property type="molecule type" value="Genomic_DNA"/>
</dbReference>
<reference evidence="1 2" key="1">
    <citation type="submission" date="2017-06" db="EMBL/GenBank/DDBJ databases">
        <authorList>
            <person name="Kim H.J."/>
            <person name="Triplett B.A."/>
        </authorList>
    </citation>
    <scope>NUCLEOTIDE SEQUENCE [LARGE SCALE GENOMIC DNA]</scope>
</reference>
<sequence length="263" mass="30398">MIDIYSVKDEDIRKTIAPIDIDLLREKFSNPDIVFLIDYDNSLFKDKKFLTYVGNLQIDCDLSITDATSKEERFTLLKEYIETRTIAPIPVLSNAFASVLCMSKGIDTYNKCFDKPYLSTEEIAEFIEQNHHLVHKHRVLMDSMVVFAMYTSLAYVEAFGDPKDTVNNIDNANEFGSNFVHLFSNTLFMEIFYSVPGVEFHYFTKQFEEFMYGSKCLYDYFVVSGNPLVAAFDYIGTSDYTLEDADKDLIEAQRVILEKIENE</sequence>
<proteinExistence type="predicted"/>
<protein>
    <submittedName>
        <fullName evidence="1">Uncharacterized protein</fullName>
    </submittedName>
</protein>
<dbReference type="Proteomes" id="UP000223025">
    <property type="component" value="Segment"/>
</dbReference>
<dbReference type="GeneID" id="40088172"/>
<organism evidence="1 2">
    <name type="scientific">Agrobacterium phage Atu_ph07</name>
    <dbReference type="NCBI Taxonomy" id="2024264"/>
    <lineage>
        <taxon>Viruses</taxon>
        <taxon>Duplodnaviria</taxon>
        <taxon>Heunggongvirae</taxon>
        <taxon>Uroviricota</taxon>
        <taxon>Caudoviricetes</taxon>
        <taxon>Polybotosvirus</taxon>
        <taxon>Polybotosvirus Atuph07</taxon>
    </lineage>
</organism>
<evidence type="ECO:0000313" key="2">
    <source>
        <dbReference type="Proteomes" id="UP000223025"/>
    </source>
</evidence>
<accession>A0A2L0UZJ5</accession>